<accession>A0ABX7UVJ0</accession>
<reference evidence="1 2" key="1">
    <citation type="submission" date="2020-03" db="EMBL/GenBank/DDBJ databases">
        <authorList>
            <person name="Bakhshi Ganjeh M."/>
        </authorList>
    </citation>
    <scope>NUCLEOTIDE SEQUENCE [LARGE SCALE GENOMIC DNA]</scope>
    <source>
        <strain evidence="2">Iran 50</strain>
    </source>
</reference>
<gene>
    <name evidence="1" type="ORF">HC231_19185</name>
</gene>
<organism evidence="1 2">
    <name type="scientific">Brenneria izadpanahii</name>
    <dbReference type="NCBI Taxonomy" id="2722756"/>
    <lineage>
        <taxon>Bacteria</taxon>
        <taxon>Pseudomonadati</taxon>
        <taxon>Pseudomonadota</taxon>
        <taxon>Gammaproteobacteria</taxon>
        <taxon>Enterobacterales</taxon>
        <taxon>Pectobacteriaceae</taxon>
        <taxon>Brenneria</taxon>
    </lineage>
</organism>
<name>A0ABX7UVJ0_9GAMM</name>
<dbReference type="RefSeq" id="WP_208228302.1">
    <property type="nucleotide sequence ID" value="NZ_CP050854.1"/>
</dbReference>
<sequence>MGFTYPAVAGGMQNDRRAFATALASLQGTAANFAAHCIKEARVREQYLRDIRNMSTEFTQAVNSGAMTPQEASIQANRMRNEILELSRLKSSPVGRAYAKSLKKSGRTMAELAEQYAIRLYQTSFTSLSESQQAAVYKEIVQSAGRDRGAATSLAKDLGWLGSVFFLFHLLSQLMKYSRLKIKQRKHFIREQLPRQGLLGDGLQEQVLWLLAFAPPPLRYASASQR</sequence>
<dbReference type="Proteomes" id="UP000671960">
    <property type="component" value="Chromosome"/>
</dbReference>
<keyword evidence="2" id="KW-1185">Reference proteome</keyword>
<evidence type="ECO:0000313" key="2">
    <source>
        <dbReference type="Proteomes" id="UP000671960"/>
    </source>
</evidence>
<dbReference type="EMBL" id="CP050854">
    <property type="protein sequence ID" value="QTF09809.1"/>
    <property type="molecule type" value="Genomic_DNA"/>
</dbReference>
<protein>
    <submittedName>
        <fullName evidence="1">Uncharacterized protein</fullName>
    </submittedName>
</protein>
<proteinExistence type="predicted"/>
<evidence type="ECO:0000313" key="1">
    <source>
        <dbReference type="EMBL" id="QTF09809.1"/>
    </source>
</evidence>